<dbReference type="Proteomes" id="UP000214646">
    <property type="component" value="Unassembled WGS sequence"/>
</dbReference>
<keyword evidence="3" id="KW-1185">Reference proteome</keyword>
<gene>
    <name evidence="2" type="ORF">FRUB_04150</name>
</gene>
<dbReference type="OrthoDB" id="9806476at2"/>
<evidence type="ECO:0000259" key="1">
    <source>
        <dbReference type="Pfam" id="PF11195"/>
    </source>
</evidence>
<evidence type="ECO:0000313" key="3">
    <source>
        <dbReference type="Proteomes" id="UP000214646"/>
    </source>
</evidence>
<sequence>MDFGQALAAVKAGGKATRQEWAANGAHIFLNEGAIQWQSNDHPPQVYHPNAGDMLAEDWQA</sequence>
<organism evidence="2 3">
    <name type="scientific">Fimbriiglobus ruber</name>
    <dbReference type="NCBI Taxonomy" id="1908690"/>
    <lineage>
        <taxon>Bacteria</taxon>
        <taxon>Pseudomonadati</taxon>
        <taxon>Planctomycetota</taxon>
        <taxon>Planctomycetia</taxon>
        <taxon>Gemmatales</taxon>
        <taxon>Gemmataceae</taxon>
        <taxon>Fimbriiglobus</taxon>
    </lineage>
</organism>
<feature type="domain" description="Thoeris anti-defense 2-like" evidence="1">
    <location>
        <begin position="1"/>
        <end position="60"/>
    </location>
</feature>
<dbReference type="EMBL" id="NIDE01000005">
    <property type="protein sequence ID" value="OWK42072.1"/>
    <property type="molecule type" value="Genomic_DNA"/>
</dbReference>
<dbReference type="AlphaFoldDB" id="A0A225DKY9"/>
<dbReference type="Pfam" id="PF11195">
    <property type="entry name" value="Tad2-like"/>
    <property type="match status" value="1"/>
</dbReference>
<proteinExistence type="predicted"/>
<evidence type="ECO:0000313" key="2">
    <source>
        <dbReference type="EMBL" id="OWK42072.1"/>
    </source>
</evidence>
<dbReference type="RefSeq" id="WP_088255286.1">
    <property type="nucleotide sequence ID" value="NZ_NIDE01000005.1"/>
</dbReference>
<comment type="caution">
    <text evidence="2">The sequence shown here is derived from an EMBL/GenBank/DDBJ whole genome shotgun (WGS) entry which is preliminary data.</text>
</comment>
<accession>A0A225DKY9</accession>
<protein>
    <recommendedName>
        <fullName evidence="1">Thoeris anti-defense 2-like domain-containing protein</fullName>
    </recommendedName>
</protein>
<reference evidence="3" key="1">
    <citation type="submission" date="2017-06" db="EMBL/GenBank/DDBJ databases">
        <title>Genome analysis of Fimbriiglobus ruber SP5, the first member of the order Planctomycetales with confirmed chitinolytic capability.</title>
        <authorList>
            <person name="Ravin N.V."/>
            <person name="Rakitin A.L."/>
            <person name="Ivanova A.A."/>
            <person name="Beletsky A.V."/>
            <person name="Kulichevskaya I.S."/>
            <person name="Mardanov A.V."/>
            <person name="Dedysh S.N."/>
        </authorList>
    </citation>
    <scope>NUCLEOTIDE SEQUENCE [LARGE SCALE GENOMIC DNA]</scope>
    <source>
        <strain evidence="3">SP5</strain>
    </source>
</reference>
<name>A0A225DKY9_9BACT</name>
<dbReference type="InterPro" id="IPR021361">
    <property type="entry name" value="Tad2-like_dom"/>
</dbReference>